<dbReference type="NCBIfam" id="TIGR02322">
    <property type="entry name" value="phosphon_PhnN"/>
    <property type="match status" value="1"/>
</dbReference>
<gene>
    <name evidence="6 8" type="primary">phnN</name>
    <name evidence="8" type="ORF">GCM10011358_14280</name>
</gene>
<organism evidence="8 9">
    <name type="scientific">Sinisalibacter lacisalsi</name>
    <dbReference type="NCBI Taxonomy" id="1526570"/>
    <lineage>
        <taxon>Bacteria</taxon>
        <taxon>Pseudomonadati</taxon>
        <taxon>Pseudomonadota</taxon>
        <taxon>Alphaproteobacteria</taxon>
        <taxon>Rhodobacterales</taxon>
        <taxon>Roseobacteraceae</taxon>
        <taxon>Sinisalibacter</taxon>
    </lineage>
</organism>
<dbReference type="HAMAP" id="MF_00836">
    <property type="entry name" value="PhnN"/>
    <property type="match status" value="1"/>
</dbReference>
<name>A0ABQ1QKJ8_9RHOB</name>
<protein>
    <recommendedName>
        <fullName evidence="6">Ribose 1,5-bisphosphate phosphokinase PhnN</fullName>
        <ecNumber evidence="6">2.7.4.23</ecNumber>
    </recommendedName>
    <alternativeName>
        <fullName evidence="6">Ribose 1,5-bisphosphokinase</fullName>
    </alternativeName>
</protein>
<dbReference type="InterPro" id="IPR008145">
    <property type="entry name" value="GK/Ca_channel_bsu"/>
</dbReference>
<keyword evidence="4 6" id="KW-0547">Nucleotide-binding</keyword>
<dbReference type="EC" id="2.7.4.23" evidence="6"/>
<reference evidence="9" key="1">
    <citation type="journal article" date="2019" name="Int. J. Syst. Evol. Microbiol.">
        <title>The Global Catalogue of Microorganisms (GCM) 10K type strain sequencing project: providing services to taxonomists for standard genome sequencing and annotation.</title>
        <authorList>
            <consortium name="The Broad Institute Genomics Platform"/>
            <consortium name="The Broad Institute Genome Sequencing Center for Infectious Disease"/>
            <person name="Wu L."/>
            <person name="Ma J."/>
        </authorList>
    </citation>
    <scope>NUCLEOTIDE SEQUENCE [LARGE SCALE GENOMIC DNA]</scope>
    <source>
        <strain evidence="9">CGMCC 1.12922</strain>
    </source>
</reference>
<dbReference type="SUPFAM" id="SSF52540">
    <property type="entry name" value="P-loop containing nucleoside triphosphate hydrolases"/>
    <property type="match status" value="1"/>
</dbReference>
<dbReference type="SMART" id="SM00072">
    <property type="entry name" value="GuKc"/>
    <property type="match status" value="1"/>
</dbReference>
<sequence>MSRIFAIVGPSGVGKDSLMRAAAERLPELHLVRRVITRDPDAGGEDFHAVSRNAFQRLRADGAFALDWEAHGLHYGIPAEVELRLTRGETVLFNGSRAMLGQAAAVFPALRVVHVTARPEVLAARLAGRGRETPGEIAARLERARLALPAGLDVAEIDNSGALETAAEALVALLQPASA</sequence>
<dbReference type="Pfam" id="PF13238">
    <property type="entry name" value="AAA_18"/>
    <property type="match status" value="1"/>
</dbReference>
<comment type="caution">
    <text evidence="8">The sequence shown here is derived from an EMBL/GenBank/DDBJ whole genome shotgun (WGS) entry which is preliminary data.</text>
</comment>
<evidence type="ECO:0000256" key="2">
    <source>
        <dbReference type="ARBA" id="ARBA00005069"/>
    </source>
</evidence>
<evidence type="ECO:0000259" key="7">
    <source>
        <dbReference type="PROSITE" id="PS50052"/>
    </source>
</evidence>
<keyword evidence="5 6" id="KW-0067">ATP-binding</keyword>
<comment type="function">
    <text evidence="6">Catalyzes the phosphorylation of ribose 1,5-bisphosphate to 5-phospho-D-ribosyl alpha-1-diphosphate (PRPP).</text>
</comment>
<dbReference type="InterPro" id="IPR027417">
    <property type="entry name" value="P-loop_NTPase"/>
</dbReference>
<keyword evidence="3 6" id="KW-0808">Transferase</keyword>
<comment type="similarity">
    <text evidence="6">Belongs to the ribose 1,5-bisphosphokinase family.</text>
</comment>
<dbReference type="InterPro" id="IPR012699">
    <property type="entry name" value="PhnN"/>
</dbReference>
<evidence type="ECO:0000313" key="9">
    <source>
        <dbReference type="Proteomes" id="UP000617355"/>
    </source>
</evidence>
<comment type="pathway">
    <text evidence="2 6">Metabolic intermediate biosynthesis; 5-phospho-alpha-D-ribose 1-diphosphate biosynthesis; 5-phospho-alpha-D-ribose 1-diphosphate from D-ribose 5-phosphate (route II): step 3/3.</text>
</comment>
<evidence type="ECO:0000256" key="6">
    <source>
        <dbReference type="HAMAP-Rule" id="MF_00836"/>
    </source>
</evidence>
<dbReference type="PANTHER" id="PTHR23117">
    <property type="entry name" value="GUANYLATE KINASE-RELATED"/>
    <property type="match status" value="1"/>
</dbReference>
<dbReference type="Proteomes" id="UP000617355">
    <property type="component" value="Unassembled WGS sequence"/>
</dbReference>
<accession>A0ABQ1QKJ8</accession>
<evidence type="ECO:0000313" key="8">
    <source>
        <dbReference type="EMBL" id="GGD31398.1"/>
    </source>
</evidence>
<dbReference type="PANTHER" id="PTHR23117:SF8">
    <property type="entry name" value="RIBOSE 1,5-BISPHOSPHATE PHOSPHOKINASE PHNN"/>
    <property type="match status" value="1"/>
</dbReference>
<evidence type="ECO:0000256" key="4">
    <source>
        <dbReference type="ARBA" id="ARBA00022741"/>
    </source>
</evidence>
<feature type="binding site" evidence="6">
    <location>
        <begin position="9"/>
        <end position="16"/>
    </location>
    <ligand>
        <name>ATP</name>
        <dbReference type="ChEBI" id="CHEBI:30616"/>
    </ligand>
</feature>
<feature type="domain" description="Guanylate kinase-like" evidence="7">
    <location>
        <begin position="2"/>
        <end position="175"/>
    </location>
</feature>
<comment type="catalytic activity">
    <reaction evidence="1 6">
        <text>alpha-D-ribose 1,5-bisphosphate + ATP = 5-phospho-alpha-D-ribose 1-diphosphate + ADP</text>
        <dbReference type="Rhea" id="RHEA:20109"/>
        <dbReference type="ChEBI" id="CHEBI:30616"/>
        <dbReference type="ChEBI" id="CHEBI:58017"/>
        <dbReference type="ChEBI" id="CHEBI:68688"/>
        <dbReference type="ChEBI" id="CHEBI:456216"/>
        <dbReference type="EC" id="2.7.4.23"/>
    </reaction>
</comment>
<dbReference type="PROSITE" id="PS50052">
    <property type="entry name" value="GUANYLATE_KINASE_2"/>
    <property type="match status" value="1"/>
</dbReference>
<evidence type="ECO:0000256" key="1">
    <source>
        <dbReference type="ARBA" id="ARBA00000373"/>
    </source>
</evidence>
<dbReference type="Gene3D" id="3.40.50.300">
    <property type="entry name" value="P-loop containing nucleotide triphosphate hydrolases"/>
    <property type="match status" value="1"/>
</dbReference>
<evidence type="ECO:0000256" key="5">
    <source>
        <dbReference type="ARBA" id="ARBA00022840"/>
    </source>
</evidence>
<keyword evidence="9" id="KW-1185">Reference proteome</keyword>
<dbReference type="EMBL" id="BMGI01000002">
    <property type="protein sequence ID" value="GGD31398.1"/>
    <property type="molecule type" value="Genomic_DNA"/>
</dbReference>
<dbReference type="InterPro" id="IPR008144">
    <property type="entry name" value="Guanylate_kin-like_dom"/>
</dbReference>
<proteinExistence type="inferred from homology"/>
<evidence type="ECO:0000256" key="3">
    <source>
        <dbReference type="ARBA" id="ARBA00022679"/>
    </source>
</evidence>
<dbReference type="RefSeq" id="WP_188526950.1">
    <property type="nucleotide sequence ID" value="NZ_BMGI01000002.1"/>
</dbReference>